<dbReference type="PANTHER" id="PTHR43681:SF1">
    <property type="entry name" value="SARCALUMENIN"/>
    <property type="match status" value="1"/>
</dbReference>
<evidence type="ECO:0000259" key="1">
    <source>
        <dbReference type="Pfam" id="PF00350"/>
    </source>
</evidence>
<feature type="domain" description="Dynamin N-terminal" evidence="1">
    <location>
        <begin position="52"/>
        <end position="239"/>
    </location>
</feature>
<comment type="caution">
    <text evidence="3">The sequence shown here is derived from an EMBL/GenBank/DDBJ whole genome shotgun (WGS) entry which is preliminary data.</text>
</comment>
<protein>
    <submittedName>
        <fullName evidence="3">EH-domain containing 4</fullName>
    </submittedName>
</protein>
<dbReference type="OMA" id="CMRIGPE"/>
<dbReference type="Gene3D" id="3.40.50.300">
    <property type="entry name" value="P-loop containing nucleotide triphosphate hydrolases"/>
    <property type="match status" value="1"/>
</dbReference>
<proteinExistence type="predicted"/>
<gene>
    <name evidence="3" type="ORF">RFI_10471</name>
</gene>
<feature type="non-terminal residue" evidence="3">
    <location>
        <position position="374"/>
    </location>
</feature>
<dbReference type="EMBL" id="ASPP01007715">
    <property type="protein sequence ID" value="ETO26663.1"/>
    <property type="molecule type" value="Genomic_DNA"/>
</dbReference>
<evidence type="ECO:0000313" key="4">
    <source>
        <dbReference type="Proteomes" id="UP000023152"/>
    </source>
</evidence>
<dbReference type="InterPro" id="IPR045063">
    <property type="entry name" value="Dynamin_N"/>
</dbReference>
<dbReference type="Gene3D" id="1.10.268.20">
    <property type="match status" value="2"/>
</dbReference>
<keyword evidence="4" id="KW-1185">Reference proteome</keyword>
<dbReference type="Pfam" id="PF16880">
    <property type="entry name" value="EHD_N"/>
    <property type="match status" value="1"/>
</dbReference>
<dbReference type="Pfam" id="PF00350">
    <property type="entry name" value="Dynamin_N"/>
    <property type="match status" value="1"/>
</dbReference>
<dbReference type="SUPFAM" id="SSF52540">
    <property type="entry name" value="P-loop containing nucleoside triphosphate hydrolases"/>
    <property type="match status" value="1"/>
</dbReference>
<sequence length="374" mass="42781">MKPKEAADFVGQGLFSYYEKYVKPLEMAYHVRFDKFATPLLTEADFMAAPIVLLMGQYSVGKTTFIRYLLGRDFPGARIGPEPTTDKFCAVMYGHTERQIPGNAAAGTCIVFIGWCTCTACIARISLFFFFFEKNNQVKIINDKDKPFSALQAFGMSFLNRFEVSELDAPLLQQITLIDSPGILSGEKQRLQRGYDFASWSDIGPHVQIACCCYISDELRDAILAIRSNFDKIRCVLNKADQVNQQQLMRIWCHLLAIVGIVCLFACFVWDSSYGALLWSLGKVVQTPEVMRVYISSFWEKEYENKEAEKLFDLEKNDLLADLKSLPREAAIRKVLFSVHLPKNVNEFVKRVRRCKIHALICETLRSKFGFFYK</sequence>
<organism evidence="3 4">
    <name type="scientific">Reticulomyxa filosa</name>
    <dbReference type="NCBI Taxonomy" id="46433"/>
    <lineage>
        <taxon>Eukaryota</taxon>
        <taxon>Sar</taxon>
        <taxon>Rhizaria</taxon>
        <taxon>Retaria</taxon>
        <taxon>Foraminifera</taxon>
        <taxon>Monothalamids</taxon>
        <taxon>Reticulomyxidae</taxon>
        <taxon>Reticulomyxa</taxon>
    </lineage>
</organism>
<dbReference type="InterPro" id="IPR051943">
    <property type="entry name" value="TRAFAC_Dynamin-like_GTPase"/>
</dbReference>
<dbReference type="AlphaFoldDB" id="X6NL72"/>
<evidence type="ECO:0000313" key="3">
    <source>
        <dbReference type="EMBL" id="ETO26663.1"/>
    </source>
</evidence>
<name>X6NL72_RETFI</name>
<accession>X6NL72</accession>
<evidence type="ECO:0000259" key="2">
    <source>
        <dbReference type="Pfam" id="PF16880"/>
    </source>
</evidence>
<dbReference type="InterPro" id="IPR027417">
    <property type="entry name" value="P-loop_NTPase"/>
</dbReference>
<dbReference type="InterPro" id="IPR031692">
    <property type="entry name" value="EHD_N"/>
</dbReference>
<reference evidence="3 4" key="1">
    <citation type="journal article" date="2013" name="Curr. Biol.">
        <title>The Genome of the Foraminiferan Reticulomyxa filosa.</title>
        <authorList>
            <person name="Glockner G."/>
            <person name="Hulsmann N."/>
            <person name="Schleicher M."/>
            <person name="Noegel A.A."/>
            <person name="Eichinger L."/>
            <person name="Gallinger C."/>
            <person name="Pawlowski J."/>
            <person name="Sierra R."/>
            <person name="Euteneuer U."/>
            <person name="Pillet L."/>
            <person name="Moustafa A."/>
            <person name="Platzer M."/>
            <person name="Groth M."/>
            <person name="Szafranski K."/>
            <person name="Schliwa M."/>
        </authorList>
    </citation>
    <scope>NUCLEOTIDE SEQUENCE [LARGE SCALE GENOMIC DNA]</scope>
</reference>
<dbReference type="Proteomes" id="UP000023152">
    <property type="component" value="Unassembled WGS sequence"/>
</dbReference>
<dbReference type="PANTHER" id="PTHR43681">
    <property type="entry name" value="TRANSMEMBRANE GTPASE FZO"/>
    <property type="match status" value="1"/>
</dbReference>
<feature type="domain" description="EH" evidence="2">
    <location>
        <begin position="18"/>
        <end position="46"/>
    </location>
</feature>
<dbReference type="OrthoDB" id="1716625at2759"/>